<dbReference type="SUPFAM" id="SSF56300">
    <property type="entry name" value="Metallo-dependent phosphatases"/>
    <property type="match status" value="1"/>
</dbReference>
<dbReference type="AlphaFoldDB" id="A0A0F9UR66"/>
<dbReference type="InterPro" id="IPR015914">
    <property type="entry name" value="PAPs_N"/>
</dbReference>
<dbReference type="EMBL" id="LAZR01000080">
    <property type="protein sequence ID" value="KKN94169.1"/>
    <property type="molecule type" value="Genomic_DNA"/>
</dbReference>
<comment type="caution">
    <text evidence="4">The sequence shown here is derived from an EMBL/GenBank/DDBJ whole genome shotgun (WGS) entry which is preliminary data.</text>
</comment>
<dbReference type="Pfam" id="PF00149">
    <property type="entry name" value="Metallophos"/>
    <property type="match status" value="1"/>
</dbReference>
<dbReference type="InterPro" id="IPR004843">
    <property type="entry name" value="Calcineurin-like_PHP"/>
</dbReference>
<sequence length="592" mass="68806">MRRYLVVSALLLVFSCSESKKEESQKNASVKGVMDTVITRLYENVAPNNYNTIDDTFMLKFLTKREKSVLATRYQYFKVNVPVTVSLMRHVDQATIPFWLKESGFVKTNEFVKNEVYEYEVWTKDFTSGWVNLGIPGFDMDRVTYFISVGAMNSNDNLKITERYPEEYSLEDFKKGAFTYHDWSDLKISDLPKELEGQILFTTVRGRAREAHVEGAFRKTMFPSSNNPDQIVLTWSEDPSNSMDIQWRSNTTVKEGTVQYWKKNTSDTLASKASVSGMEDRMLYNDRYINRFTSNLKNLEAGSIYEYRVGSEEGTSWSSVRNFKTEAEDTKDFSFIWFGDTHRDPKWAELLKDANFRHPETSFYSIAGDVVTTGLYRSEWDQFFGYSKDVFSNKPLMPVPGNHDRQDGLGAWMYYQLFSLPENGPENVDPESTYAFKYGNALFLMIDSTQPNEAQTQWIESQLKNSDATWKFAIFHFPPYNFEEPYLDIQQEWGGLFDTYHVDMVMSGHIHYYMRSKPINNRKVVDSFKDGTVYAVSIGTSGNHDDIGEEPYAEKRFKDGQFYQYMTLTDKTLKYTTYNKVGEIVDEFLIKK</sequence>
<feature type="domain" description="Purple acid phosphatase N-terminal" evidence="3">
    <location>
        <begin position="228"/>
        <end position="325"/>
    </location>
</feature>
<dbReference type="PANTHER" id="PTHR22953:SF153">
    <property type="entry name" value="PURPLE ACID PHOSPHATASE"/>
    <property type="match status" value="1"/>
</dbReference>
<dbReference type="InterPro" id="IPR029052">
    <property type="entry name" value="Metallo-depent_PP-like"/>
</dbReference>
<feature type="domain" description="Calcineurin-like phosphoesterase" evidence="2">
    <location>
        <begin position="335"/>
        <end position="513"/>
    </location>
</feature>
<dbReference type="Gene3D" id="3.60.21.10">
    <property type="match status" value="1"/>
</dbReference>
<dbReference type="GO" id="GO:0003993">
    <property type="term" value="F:acid phosphatase activity"/>
    <property type="evidence" value="ECO:0007669"/>
    <property type="project" value="InterPro"/>
</dbReference>
<dbReference type="InterPro" id="IPR039331">
    <property type="entry name" value="PAPs-like"/>
</dbReference>
<evidence type="ECO:0000259" key="3">
    <source>
        <dbReference type="Pfam" id="PF16656"/>
    </source>
</evidence>
<dbReference type="Pfam" id="PF16656">
    <property type="entry name" value="Pur_ac_phosph_N"/>
    <property type="match status" value="1"/>
</dbReference>
<dbReference type="PROSITE" id="PS51257">
    <property type="entry name" value="PROKAR_LIPOPROTEIN"/>
    <property type="match status" value="1"/>
</dbReference>
<dbReference type="SUPFAM" id="SSF49363">
    <property type="entry name" value="Purple acid phosphatase, N-terminal domain"/>
    <property type="match status" value="1"/>
</dbReference>
<dbReference type="PANTHER" id="PTHR22953">
    <property type="entry name" value="ACID PHOSPHATASE RELATED"/>
    <property type="match status" value="1"/>
</dbReference>
<name>A0A0F9UR66_9ZZZZ</name>
<dbReference type="Gene3D" id="2.60.40.380">
    <property type="entry name" value="Purple acid phosphatase-like, N-terminal"/>
    <property type="match status" value="1"/>
</dbReference>
<gene>
    <name evidence="4" type="ORF">LCGC14_0189930</name>
</gene>
<accession>A0A0F9UR66</accession>
<evidence type="ECO:0000313" key="4">
    <source>
        <dbReference type="EMBL" id="KKN94169.1"/>
    </source>
</evidence>
<organism evidence="4">
    <name type="scientific">marine sediment metagenome</name>
    <dbReference type="NCBI Taxonomy" id="412755"/>
    <lineage>
        <taxon>unclassified sequences</taxon>
        <taxon>metagenomes</taxon>
        <taxon>ecological metagenomes</taxon>
    </lineage>
</organism>
<dbReference type="GO" id="GO:0046872">
    <property type="term" value="F:metal ion binding"/>
    <property type="evidence" value="ECO:0007669"/>
    <property type="project" value="InterPro"/>
</dbReference>
<proteinExistence type="predicted"/>
<protein>
    <recommendedName>
        <fullName evidence="5">Calcineurin-like phosphoesterase domain-containing protein</fullName>
    </recommendedName>
</protein>
<evidence type="ECO:0000256" key="1">
    <source>
        <dbReference type="ARBA" id="ARBA00022729"/>
    </source>
</evidence>
<keyword evidence="1" id="KW-0732">Signal</keyword>
<evidence type="ECO:0008006" key="5">
    <source>
        <dbReference type="Google" id="ProtNLM"/>
    </source>
</evidence>
<evidence type="ECO:0000259" key="2">
    <source>
        <dbReference type="Pfam" id="PF00149"/>
    </source>
</evidence>
<dbReference type="InterPro" id="IPR008963">
    <property type="entry name" value="Purple_acid_Pase-like_N"/>
</dbReference>
<reference evidence="4" key="1">
    <citation type="journal article" date="2015" name="Nature">
        <title>Complex archaea that bridge the gap between prokaryotes and eukaryotes.</title>
        <authorList>
            <person name="Spang A."/>
            <person name="Saw J.H."/>
            <person name="Jorgensen S.L."/>
            <person name="Zaremba-Niedzwiedzka K."/>
            <person name="Martijn J."/>
            <person name="Lind A.E."/>
            <person name="van Eijk R."/>
            <person name="Schleper C."/>
            <person name="Guy L."/>
            <person name="Ettema T.J."/>
        </authorList>
    </citation>
    <scope>NUCLEOTIDE SEQUENCE</scope>
</reference>